<evidence type="ECO:0000313" key="4">
    <source>
        <dbReference type="Proteomes" id="UP000054988"/>
    </source>
</evidence>
<feature type="region of interest" description="Disordered" evidence="1">
    <location>
        <begin position="1"/>
        <end position="24"/>
    </location>
</feature>
<comment type="caution">
    <text evidence="3">The sequence shown here is derived from an EMBL/GenBank/DDBJ whole genome shotgun (WGS) entry which is preliminary data.</text>
</comment>
<sequence length="234" mass="24854">MSTTSPSVSATTPTTIPSDNFATSTTVPTTAMIGRTAGEQLSVGTGTPSLLFNSSSVLPVRDKSSTATTPTMSSFYTPTTIFTSSSSSTNAVESSPNTPAISPQSATRWSVIGAVLGTLLGVLALLALILLYLRYRQRKRDGAPSGSIFDKEKWIFSPSPRYNFGEKSHTRVSHPSELDDISLAPSDSVSQLWRKGSLSEKHRPLRPSTDLTVISEKVEGNNVGAGDAGEVTRR</sequence>
<feature type="compositionally biased region" description="Low complexity" evidence="1">
    <location>
        <begin position="1"/>
        <end position="18"/>
    </location>
</feature>
<dbReference type="EMBL" id="LATX01001027">
    <property type="protein sequence ID" value="KTB44010.1"/>
    <property type="molecule type" value="Genomic_DNA"/>
</dbReference>
<dbReference type="Proteomes" id="UP000054988">
    <property type="component" value="Unassembled WGS sequence"/>
</dbReference>
<feature type="transmembrane region" description="Helical" evidence="2">
    <location>
        <begin position="109"/>
        <end position="133"/>
    </location>
</feature>
<evidence type="ECO:0000256" key="2">
    <source>
        <dbReference type="SAM" id="Phobius"/>
    </source>
</evidence>
<keyword evidence="2" id="KW-0812">Transmembrane</keyword>
<name>A0A0W0G610_MONRR</name>
<evidence type="ECO:0000313" key="3">
    <source>
        <dbReference type="EMBL" id="KTB44010.1"/>
    </source>
</evidence>
<evidence type="ECO:0000256" key="1">
    <source>
        <dbReference type="SAM" id="MobiDB-lite"/>
    </source>
</evidence>
<gene>
    <name evidence="3" type="ORF">WG66_3416</name>
</gene>
<organism evidence="3 4">
    <name type="scientific">Moniliophthora roreri</name>
    <name type="common">Frosty pod rot fungus</name>
    <name type="synonym">Monilia roreri</name>
    <dbReference type="NCBI Taxonomy" id="221103"/>
    <lineage>
        <taxon>Eukaryota</taxon>
        <taxon>Fungi</taxon>
        <taxon>Dikarya</taxon>
        <taxon>Basidiomycota</taxon>
        <taxon>Agaricomycotina</taxon>
        <taxon>Agaricomycetes</taxon>
        <taxon>Agaricomycetidae</taxon>
        <taxon>Agaricales</taxon>
        <taxon>Marasmiineae</taxon>
        <taxon>Marasmiaceae</taxon>
        <taxon>Moniliophthora</taxon>
    </lineage>
</organism>
<reference evidence="3 4" key="1">
    <citation type="submission" date="2015-12" db="EMBL/GenBank/DDBJ databases">
        <title>Draft genome sequence of Moniliophthora roreri, the causal agent of frosty pod rot of cacao.</title>
        <authorList>
            <person name="Aime M.C."/>
            <person name="Diaz-Valderrama J.R."/>
            <person name="Kijpornyongpan T."/>
            <person name="Phillips-Mora W."/>
        </authorList>
    </citation>
    <scope>NUCLEOTIDE SEQUENCE [LARGE SCALE GENOMIC DNA]</scope>
    <source>
        <strain evidence="3 4">MCA 2952</strain>
    </source>
</reference>
<accession>A0A0W0G610</accession>
<proteinExistence type="predicted"/>
<protein>
    <submittedName>
        <fullName evidence="3">Uncharacterized protein</fullName>
    </submittedName>
</protein>
<keyword evidence="2" id="KW-1133">Transmembrane helix</keyword>
<dbReference type="AlphaFoldDB" id="A0A0W0G610"/>
<keyword evidence="2" id="KW-0472">Membrane</keyword>